<evidence type="ECO:0000313" key="4">
    <source>
        <dbReference type="EMBL" id="NBI28755.1"/>
    </source>
</evidence>
<dbReference type="Pfam" id="PF00440">
    <property type="entry name" value="TetR_N"/>
    <property type="match status" value="1"/>
</dbReference>
<organism evidence="4 5">
    <name type="scientific">Chengkuizengella marina</name>
    <dbReference type="NCBI Taxonomy" id="2507566"/>
    <lineage>
        <taxon>Bacteria</taxon>
        <taxon>Bacillati</taxon>
        <taxon>Bacillota</taxon>
        <taxon>Bacilli</taxon>
        <taxon>Bacillales</taxon>
        <taxon>Paenibacillaceae</taxon>
        <taxon>Chengkuizengella</taxon>
    </lineage>
</organism>
<dbReference type="GO" id="GO:0003677">
    <property type="term" value="F:DNA binding"/>
    <property type="evidence" value="ECO:0007669"/>
    <property type="project" value="UniProtKB-UniRule"/>
</dbReference>
<protein>
    <submittedName>
        <fullName evidence="4">TetR/AcrR family transcriptional regulator</fullName>
    </submittedName>
</protein>
<dbReference type="SUPFAM" id="SSF48498">
    <property type="entry name" value="Tetracyclin repressor-like, C-terminal domain"/>
    <property type="match status" value="1"/>
</dbReference>
<dbReference type="EMBL" id="SIJB01000017">
    <property type="protein sequence ID" value="NBI28755.1"/>
    <property type="molecule type" value="Genomic_DNA"/>
</dbReference>
<feature type="domain" description="HTH tetR-type" evidence="3">
    <location>
        <begin position="10"/>
        <end position="70"/>
    </location>
</feature>
<dbReference type="PRINTS" id="PR00455">
    <property type="entry name" value="HTHTETR"/>
</dbReference>
<dbReference type="PROSITE" id="PS50977">
    <property type="entry name" value="HTH_TETR_2"/>
    <property type="match status" value="1"/>
</dbReference>
<accession>A0A6N9Q187</accession>
<dbReference type="Gene3D" id="1.10.357.10">
    <property type="entry name" value="Tetracycline Repressor, domain 2"/>
    <property type="match status" value="1"/>
</dbReference>
<reference evidence="4 5" key="1">
    <citation type="submission" date="2019-01" db="EMBL/GenBank/DDBJ databases">
        <title>Chengkuizengella sp. nov., isolated from deep-sea sediment of East Pacific Ocean.</title>
        <authorList>
            <person name="Yang J."/>
            <person name="Lai Q."/>
            <person name="Shao Z."/>
        </authorList>
    </citation>
    <scope>NUCLEOTIDE SEQUENCE [LARGE SCALE GENOMIC DNA]</scope>
    <source>
        <strain evidence="4 5">YPA3-1-1</strain>
    </source>
</reference>
<keyword evidence="5" id="KW-1185">Reference proteome</keyword>
<evidence type="ECO:0000259" key="3">
    <source>
        <dbReference type="PROSITE" id="PS50977"/>
    </source>
</evidence>
<dbReference type="AlphaFoldDB" id="A0A6N9Q187"/>
<sequence length="197" mass="22916">MMSLKDNKQLTTKEKILKASLKLFSENGYKGATLKKIALEAGVTEMTVFRIFETKEKIYEEIMGTFKSSLPILRSYIEKEATFVLEEDLKEISKLFYNQLLDNAQIMMIIFKEKDIKSIISDKSLLEMRYLFENYFDKLKEKGKIREDVNSEILTFSFLSSTLGSFLTRQRFFDFPVPPQDELIEAMVPILARGIKS</sequence>
<gene>
    <name evidence="4" type="ORF">ERL59_07270</name>
</gene>
<dbReference type="PANTHER" id="PTHR43479:SF11">
    <property type="entry name" value="ACREF_ENVCD OPERON REPRESSOR-RELATED"/>
    <property type="match status" value="1"/>
</dbReference>
<dbReference type="PANTHER" id="PTHR43479">
    <property type="entry name" value="ACREF/ENVCD OPERON REPRESSOR-RELATED"/>
    <property type="match status" value="1"/>
</dbReference>
<feature type="DNA-binding region" description="H-T-H motif" evidence="2">
    <location>
        <begin position="33"/>
        <end position="52"/>
    </location>
</feature>
<dbReference type="SUPFAM" id="SSF46689">
    <property type="entry name" value="Homeodomain-like"/>
    <property type="match status" value="1"/>
</dbReference>
<dbReference type="InterPro" id="IPR009057">
    <property type="entry name" value="Homeodomain-like_sf"/>
</dbReference>
<comment type="caution">
    <text evidence="4">The sequence shown here is derived from an EMBL/GenBank/DDBJ whole genome shotgun (WGS) entry which is preliminary data.</text>
</comment>
<evidence type="ECO:0000256" key="1">
    <source>
        <dbReference type="ARBA" id="ARBA00023125"/>
    </source>
</evidence>
<keyword evidence="1 2" id="KW-0238">DNA-binding</keyword>
<dbReference type="InterPro" id="IPR001647">
    <property type="entry name" value="HTH_TetR"/>
</dbReference>
<evidence type="ECO:0000256" key="2">
    <source>
        <dbReference type="PROSITE-ProRule" id="PRU00335"/>
    </source>
</evidence>
<name>A0A6N9Q187_9BACL</name>
<dbReference type="InterPro" id="IPR036271">
    <property type="entry name" value="Tet_transcr_reg_TetR-rel_C_sf"/>
</dbReference>
<dbReference type="InterPro" id="IPR050624">
    <property type="entry name" value="HTH-type_Tx_Regulator"/>
</dbReference>
<proteinExistence type="predicted"/>
<evidence type="ECO:0000313" key="5">
    <source>
        <dbReference type="Proteomes" id="UP000448943"/>
    </source>
</evidence>
<dbReference type="Proteomes" id="UP000448943">
    <property type="component" value="Unassembled WGS sequence"/>
</dbReference>